<dbReference type="InterPro" id="IPR021109">
    <property type="entry name" value="Peptidase_aspartic_dom_sf"/>
</dbReference>
<dbReference type="InterPro" id="IPR001995">
    <property type="entry name" value="Peptidase_A2_cat"/>
</dbReference>
<dbReference type="GO" id="GO:0006508">
    <property type="term" value="P:proteolysis"/>
    <property type="evidence" value="ECO:0007669"/>
    <property type="project" value="InterPro"/>
</dbReference>
<organism evidence="3">
    <name type="scientific">Corethrella appendiculata</name>
    <dbReference type="NCBI Taxonomy" id="1370023"/>
    <lineage>
        <taxon>Eukaryota</taxon>
        <taxon>Metazoa</taxon>
        <taxon>Ecdysozoa</taxon>
        <taxon>Arthropoda</taxon>
        <taxon>Hexapoda</taxon>
        <taxon>Insecta</taxon>
        <taxon>Pterygota</taxon>
        <taxon>Neoptera</taxon>
        <taxon>Endopterygota</taxon>
        <taxon>Diptera</taxon>
        <taxon>Nematocera</taxon>
        <taxon>Culicoidea</taxon>
        <taxon>Chaoboridae</taxon>
        <taxon>Corethrella</taxon>
    </lineage>
</organism>
<dbReference type="InterPro" id="IPR018061">
    <property type="entry name" value="Retropepsins"/>
</dbReference>
<evidence type="ECO:0000256" key="1">
    <source>
        <dbReference type="ARBA" id="ARBA00022801"/>
    </source>
</evidence>
<proteinExistence type="evidence at transcript level"/>
<dbReference type="GO" id="GO:0004190">
    <property type="term" value="F:aspartic-type endopeptidase activity"/>
    <property type="evidence" value="ECO:0007669"/>
    <property type="project" value="InterPro"/>
</dbReference>
<sequence length="96" mass="10599">LIIDTGASISLLKKQFCQNTINTNNVAKLNGISGSVFSLGTSVEKLTFDEQKIFHQFQIVDSDFSISTCGILGSDFLEKFKAKINYENFTLALTIN</sequence>
<feature type="domain" description="Peptidase A2" evidence="2">
    <location>
        <begin position="1"/>
        <end position="76"/>
    </location>
</feature>
<dbReference type="Pfam" id="PF00077">
    <property type="entry name" value="RVP"/>
    <property type="match status" value="1"/>
</dbReference>
<keyword evidence="1" id="KW-0378">Hydrolase</keyword>
<dbReference type="AlphaFoldDB" id="U5EL46"/>
<dbReference type="SUPFAM" id="SSF50630">
    <property type="entry name" value="Acid proteases"/>
    <property type="match status" value="1"/>
</dbReference>
<feature type="non-terminal residue" evidence="3">
    <location>
        <position position="96"/>
    </location>
</feature>
<dbReference type="PROSITE" id="PS00141">
    <property type="entry name" value="ASP_PROTEASE"/>
    <property type="match status" value="1"/>
</dbReference>
<dbReference type="PROSITE" id="PS50175">
    <property type="entry name" value="ASP_PROT_RETROV"/>
    <property type="match status" value="1"/>
</dbReference>
<reference evidence="3" key="1">
    <citation type="journal article" date="2014" name="Insect Biochem. Mol. Biol.">
        <title>An insight into the sialome of the frog biting fly, Corethrella appendiculata.</title>
        <authorList>
            <person name="Ribeiro J.M.C."/>
            <person name="Chagas A.C."/>
            <person name="Pham V.M."/>
            <person name="Lounibos L.P."/>
            <person name="Calvo E."/>
        </authorList>
    </citation>
    <scope>NUCLEOTIDE SEQUENCE</scope>
    <source>
        <tissue evidence="3">Salivary glands</tissue>
    </source>
</reference>
<name>U5EL46_9DIPT</name>
<accession>U5EL46</accession>
<dbReference type="EMBL" id="GANO01004980">
    <property type="protein sequence ID" value="JAB54891.1"/>
    <property type="molecule type" value="mRNA"/>
</dbReference>
<protein>
    <submittedName>
        <fullName evidence="3">Putative retrovirus-related pol polyprotein from transposon</fullName>
    </submittedName>
</protein>
<evidence type="ECO:0000259" key="2">
    <source>
        <dbReference type="PROSITE" id="PS50175"/>
    </source>
</evidence>
<dbReference type="Gene3D" id="2.40.70.10">
    <property type="entry name" value="Acid Proteases"/>
    <property type="match status" value="1"/>
</dbReference>
<feature type="non-terminal residue" evidence="3">
    <location>
        <position position="1"/>
    </location>
</feature>
<evidence type="ECO:0000313" key="3">
    <source>
        <dbReference type="EMBL" id="JAB54891.1"/>
    </source>
</evidence>
<dbReference type="InterPro" id="IPR001969">
    <property type="entry name" value="Aspartic_peptidase_AS"/>
</dbReference>